<keyword evidence="1" id="KW-1133">Transmembrane helix</keyword>
<feature type="transmembrane region" description="Helical" evidence="1">
    <location>
        <begin position="160"/>
        <end position="181"/>
    </location>
</feature>
<dbReference type="EMBL" id="JAGTJR010000024">
    <property type="protein sequence ID" value="KAH7042816.1"/>
    <property type="molecule type" value="Genomic_DNA"/>
</dbReference>
<feature type="transmembrane region" description="Helical" evidence="1">
    <location>
        <begin position="122"/>
        <end position="140"/>
    </location>
</feature>
<feature type="signal peptide" evidence="2">
    <location>
        <begin position="1"/>
        <end position="19"/>
    </location>
</feature>
<name>A0ABQ8G334_9PEZI</name>
<keyword evidence="4" id="KW-1185">Reference proteome</keyword>
<feature type="transmembrane region" description="Helical" evidence="1">
    <location>
        <begin position="221"/>
        <end position="244"/>
    </location>
</feature>
<feature type="chain" id="PRO_5045120584" evidence="2">
    <location>
        <begin position="20"/>
        <end position="338"/>
    </location>
</feature>
<gene>
    <name evidence="3" type="ORF">B0J12DRAFT_761422</name>
</gene>
<keyword evidence="1" id="KW-0472">Membrane</keyword>
<organism evidence="3 4">
    <name type="scientific">Macrophomina phaseolina</name>
    <dbReference type="NCBI Taxonomy" id="35725"/>
    <lineage>
        <taxon>Eukaryota</taxon>
        <taxon>Fungi</taxon>
        <taxon>Dikarya</taxon>
        <taxon>Ascomycota</taxon>
        <taxon>Pezizomycotina</taxon>
        <taxon>Dothideomycetes</taxon>
        <taxon>Dothideomycetes incertae sedis</taxon>
        <taxon>Botryosphaeriales</taxon>
        <taxon>Botryosphaeriaceae</taxon>
        <taxon>Macrophomina</taxon>
    </lineage>
</organism>
<evidence type="ECO:0000313" key="4">
    <source>
        <dbReference type="Proteomes" id="UP000774617"/>
    </source>
</evidence>
<protein>
    <submittedName>
        <fullName evidence="3">Uncharacterized protein</fullName>
    </submittedName>
</protein>
<comment type="caution">
    <text evidence="3">The sequence shown here is derived from an EMBL/GenBank/DDBJ whole genome shotgun (WGS) entry which is preliminary data.</text>
</comment>
<evidence type="ECO:0000256" key="1">
    <source>
        <dbReference type="SAM" id="Phobius"/>
    </source>
</evidence>
<keyword evidence="2" id="KW-0732">Signal</keyword>
<evidence type="ECO:0000256" key="2">
    <source>
        <dbReference type="SAM" id="SignalP"/>
    </source>
</evidence>
<feature type="transmembrane region" description="Helical" evidence="1">
    <location>
        <begin position="193"/>
        <end position="209"/>
    </location>
</feature>
<sequence>MAKMAVTTLLLACYNAALARLGYHCLWKLPFKHGAGASVARTRSSGTLPDGTPLLRRYTGIAWLDRRLEPAVIFYHGSLFDRRDPARRLLLVQVHSGMQATALCMLALSCAHTSPHALIEPAFWGIFNQAYGAAFVYPLYLLRHAHSARAFPSLPPPSPALAIVAALGQAAPAILLFPAFVRCSPSCAHRAIALYRFSPPALVLLFFMLDKMTASSSLTQPALPLLIAGTAAAFGHLYAVLGALRAGGARLLRRVFWPDNAIRAGSITDAAHLFLQYDVVVMAAAYLPYAFVLLGPVRADPGSLLGGMGALRLSSLLVAAMLAIGPGAVLAFALAARI</sequence>
<feature type="transmembrane region" description="Helical" evidence="1">
    <location>
        <begin position="314"/>
        <end position="336"/>
    </location>
</feature>
<dbReference type="Proteomes" id="UP000774617">
    <property type="component" value="Unassembled WGS sequence"/>
</dbReference>
<proteinExistence type="predicted"/>
<feature type="transmembrane region" description="Helical" evidence="1">
    <location>
        <begin position="273"/>
        <end position="294"/>
    </location>
</feature>
<reference evidence="3 4" key="1">
    <citation type="journal article" date="2021" name="Nat. Commun.">
        <title>Genetic determinants of endophytism in the Arabidopsis root mycobiome.</title>
        <authorList>
            <person name="Mesny F."/>
            <person name="Miyauchi S."/>
            <person name="Thiergart T."/>
            <person name="Pickel B."/>
            <person name="Atanasova L."/>
            <person name="Karlsson M."/>
            <person name="Huettel B."/>
            <person name="Barry K.W."/>
            <person name="Haridas S."/>
            <person name="Chen C."/>
            <person name="Bauer D."/>
            <person name="Andreopoulos W."/>
            <person name="Pangilinan J."/>
            <person name="LaButti K."/>
            <person name="Riley R."/>
            <person name="Lipzen A."/>
            <person name="Clum A."/>
            <person name="Drula E."/>
            <person name="Henrissat B."/>
            <person name="Kohler A."/>
            <person name="Grigoriev I.V."/>
            <person name="Martin F.M."/>
            <person name="Hacquard S."/>
        </authorList>
    </citation>
    <scope>NUCLEOTIDE SEQUENCE [LARGE SCALE GENOMIC DNA]</scope>
    <source>
        <strain evidence="3 4">MPI-SDFR-AT-0080</strain>
    </source>
</reference>
<accession>A0ABQ8G334</accession>
<keyword evidence="1" id="KW-0812">Transmembrane</keyword>
<evidence type="ECO:0000313" key="3">
    <source>
        <dbReference type="EMBL" id="KAH7042816.1"/>
    </source>
</evidence>